<dbReference type="PANTHER" id="PTHR12203:SF118">
    <property type="entry name" value="BETA-1,2-XYLOSYLTRANSFERASE 1"/>
    <property type="match status" value="1"/>
</dbReference>
<keyword evidence="4" id="KW-1185">Reference proteome</keyword>
<evidence type="ECO:0000259" key="2">
    <source>
        <dbReference type="SMART" id="SM00672"/>
    </source>
</evidence>
<proteinExistence type="predicted"/>
<feature type="region of interest" description="Disordered" evidence="1">
    <location>
        <begin position="209"/>
        <end position="237"/>
    </location>
</feature>
<dbReference type="SMART" id="SM00672">
    <property type="entry name" value="CAP10"/>
    <property type="match status" value="1"/>
</dbReference>
<comment type="caution">
    <text evidence="3">The sequence shown here is derived from an EMBL/GenBank/DDBJ whole genome shotgun (WGS) entry which is preliminary data.</text>
</comment>
<evidence type="ECO:0000313" key="4">
    <source>
        <dbReference type="Proteomes" id="UP000308199"/>
    </source>
</evidence>
<dbReference type="Pfam" id="PF07081">
    <property type="entry name" value="DUF1349"/>
    <property type="match status" value="1"/>
</dbReference>
<organism evidence="3 4">
    <name type="scientific">Phellinidium pouzarii</name>
    <dbReference type="NCBI Taxonomy" id="167371"/>
    <lineage>
        <taxon>Eukaryota</taxon>
        <taxon>Fungi</taxon>
        <taxon>Dikarya</taxon>
        <taxon>Basidiomycota</taxon>
        <taxon>Agaricomycotina</taxon>
        <taxon>Agaricomycetes</taxon>
        <taxon>Hymenochaetales</taxon>
        <taxon>Hymenochaetaceae</taxon>
        <taxon>Phellinidium</taxon>
    </lineage>
</organism>
<dbReference type="InterPro" id="IPR009784">
    <property type="entry name" value="DUF1349"/>
</dbReference>
<gene>
    <name evidence="3" type="ORF">EW145_g7761</name>
</gene>
<accession>A0A4S4KIU5</accession>
<protein>
    <recommendedName>
        <fullName evidence="2">Glycosyl transferase CAP10 domain-containing protein</fullName>
    </recommendedName>
</protein>
<dbReference type="InterPro" id="IPR006598">
    <property type="entry name" value="CAP10"/>
</dbReference>
<sequence length="852" mass="97011">MSSLQVKVAATTDYWRKPPVIDVSDAPISAARTLLSTDFHRARVTVSAPWTRLYDQGGLLVFLPTSVGNTFGKIEPTKRCWLKAGIELCGGRPNLSAVAAREWADWSLNPLSGDSVTIEIAREPVDSEKGLGSSLLVYTVENGERSLLPVREVTWAFEHEGEITVDGALWDSVVFKNAEHAQSCLVPSQRSFKGHLPSYSGDFAGEMHSRRKSSTVGRPGISLKTPFSESDASKDYDDESKSSLTVLRVWLANILPPFGSSVRLRNKNKAALKRRKNFILLLLSSACALFFWTHLRSPAKVRENSLFTQTEIPEPSRQNVRAAPHVYRPDGLLEVNPNGTHPIFDLITKAESAWARKLRRASATFQEAIEEYVRRYHRPPPKGFDKWWEYVQENKVQLPDEYDVIHDRLEPFWGIRPSDIRRVMADWEDHSDIPVMVFGKSEGRPIRILKNGMPEAEATTFAQGLRQRLNFLLDIEENLPDFRAIISPGDTPNLLADYELLEEAREAARKGTFIDVDAPPPMKHGWISACKPDSPARKRVLDFYAPVPVDLLRKKKKTFVHDHVKSMDPCNHPAHLFINGQFLSHYEGPSPHRVLVPQFSSSTTLLHYDVLPIPPPGWGEERRDIAWERKYDERLQWRGLNTGMICTPNTRWRQSQRFRLVDLTSSVEGDVTVLRPPRQGEELNQVGEGEKWSKARINPAMLDIAFSGNPVQCEGETCEELRAKFDWRKRMDTEESSRYKYIIDVDGNGWSSRFKRLMGSNSLIFKSTVYPEWFADRIQPWVHYIPISIDYSDLYDAFVFFRGDITGSGNHDELAKRIALAGSKWTDTFWRDEDATAYMYRSVPSFFTINGA</sequence>
<dbReference type="OrthoDB" id="541052at2759"/>
<dbReference type="Pfam" id="PF05686">
    <property type="entry name" value="Glyco_transf_90"/>
    <property type="match status" value="1"/>
</dbReference>
<dbReference type="EMBL" id="SGPK01000870">
    <property type="protein sequence ID" value="THG96539.1"/>
    <property type="molecule type" value="Genomic_DNA"/>
</dbReference>
<dbReference type="Gene3D" id="2.60.120.200">
    <property type="match status" value="1"/>
</dbReference>
<dbReference type="Proteomes" id="UP000308199">
    <property type="component" value="Unassembled WGS sequence"/>
</dbReference>
<name>A0A4S4KIU5_9AGAM</name>
<evidence type="ECO:0000256" key="1">
    <source>
        <dbReference type="SAM" id="MobiDB-lite"/>
    </source>
</evidence>
<dbReference type="InterPro" id="IPR051091">
    <property type="entry name" value="O-Glucosyltr/Glycosyltrsf_90"/>
</dbReference>
<evidence type="ECO:0000313" key="3">
    <source>
        <dbReference type="EMBL" id="THG96539.1"/>
    </source>
</evidence>
<reference evidence="3 4" key="1">
    <citation type="submission" date="2019-02" db="EMBL/GenBank/DDBJ databases">
        <title>Genome sequencing of the rare red list fungi Phellinidium pouzarii.</title>
        <authorList>
            <person name="Buettner E."/>
            <person name="Kellner H."/>
        </authorList>
    </citation>
    <scope>NUCLEOTIDE SEQUENCE [LARGE SCALE GENOMIC DNA]</scope>
    <source>
        <strain evidence="3 4">DSM 108285</strain>
    </source>
</reference>
<dbReference type="PANTHER" id="PTHR12203">
    <property type="entry name" value="KDEL LYS-ASP-GLU-LEU CONTAINING - RELATED"/>
    <property type="match status" value="1"/>
</dbReference>
<dbReference type="AlphaFoldDB" id="A0A4S4KIU5"/>
<feature type="domain" description="Glycosyl transferase CAP10" evidence="2">
    <location>
        <begin position="576"/>
        <end position="847"/>
    </location>
</feature>